<dbReference type="Proteomes" id="UP000887159">
    <property type="component" value="Unassembled WGS sequence"/>
</dbReference>
<evidence type="ECO:0000313" key="1">
    <source>
        <dbReference type="EMBL" id="GFX99381.1"/>
    </source>
</evidence>
<accession>A0A8X6RXU2</accession>
<comment type="caution">
    <text evidence="1">The sequence shown here is derived from an EMBL/GenBank/DDBJ whole genome shotgun (WGS) entry which is preliminary data.</text>
</comment>
<reference evidence="1" key="1">
    <citation type="submission" date="2020-08" db="EMBL/GenBank/DDBJ databases">
        <title>Multicomponent nature underlies the extraordinary mechanical properties of spider dragline silk.</title>
        <authorList>
            <person name="Kono N."/>
            <person name="Nakamura H."/>
            <person name="Mori M."/>
            <person name="Yoshida Y."/>
            <person name="Ohtoshi R."/>
            <person name="Malay A.D."/>
            <person name="Moran D.A.P."/>
            <person name="Tomita M."/>
            <person name="Numata K."/>
            <person name="Arakawa K."/>
        </authorList>
    </citation>
    <scope>NUCLEOTIDE SEQUENCE</scope>
</reference>
<keyword evidence="2" id="KW-1185">Reference proteome</keyword>
<sequence length="176" mass="19885">HDQAHSGRCHAEDEELRIAKIFLYWPQCHKEIRGVCEAYVIPGQRGSEDALPTHTYTGNKYFVESVMCVMSVAPDAAPMPTLIWRPPAVAEAFVFPDLSVEMGFPTKKFKRGPRRLYSNEVLPPERFPLRSEKKEEAISRVMCTESPLPNSEKTVATCALALRNHHSSERPGAYSR</sequence>
<dbReference type="EMBL" id="BMAU01021210">
    <property type="protein sequence ID" value="GFX99381.1"/>
    <property type="molecule type" value="Genomic_DNA"/>
</dbReference>
<feature type="non-terminal residue" evidence="1">
    <location>
        <position position="1"/>
    </location>
</feature>
<protein>
    <submittedName>
        <fullName evidence="1">Uncharacterized protein</fullName>
    </submittedName>
</protein>
<evidence type="ECO:0000313" key="2">
    <source>
        <dbReference type="Proteomes" id="UP000887159"/>
    </source>
</evidence>
<proteinExistence type="predicted"/>
<name>A0A8X6RXU2_TRICX</name>
<organism evidence="1 2">
    <name type="scientific">Trichonephila clavipes</name>
    <name type="common">Golden silk orbweaver</name>
    <name type="synonym">Nephila clavipes</name>
    <dbReference type="NCBI Taxonomy" id="2585209"/>
    <lineage>
        <taxon>Eukaryota</taxon>
        <taxon>Metazoa</taxon>
        <taxon>Ecdysozoa</taxon>
        <taxon>Arthropoda</taxon>
        <taxon>Chelicerata</taxon>
        <taxon>Arachnida</taxon>
        <taxon>Araneae</taxon>
        <taxon>Araneomorphae</taxon>
        <taxon>Entelegynae</taxon>
        <taxon>Araneoidea</taxon>
        <taxon>Nephilidae</taxon>
        <taxon>Trichonephila</taxon>
    </lineage>
</organism>
<gene>
    <name evidence="1" type="ORF">TNCV_3023121</name>
</gene>
<dbReference type="AlphaFoldDB" id="A0A8X6RXU2"/>